<dbReference type="Gene3D" id="2.60.40.10">
    <property type="entry name" value="Immunoglobulins"/>
    <property type="match status" value="2"/>
</dbReference>
<sequence>MKRVAFFVFFCCALSAGHAFGSRDITETELVPLESWQKTADISAKKKGKYNILITARDTAGNVGYAGPFNMYIDPDSDLPVTSIAFPASGADVAGNVDIIGTCYDDDAVAKVSIRVDGAEQIYTAKGTEFWSYALNTAALAEGVHTVEVWGTDVNGVDGKSIKTSFNLNRRLPVTSVTNTGEGTLVSGTVNLEGTVEDGNGIDRLFYSLDNGNKFEEVRLSYDKKLNRSVFKLPVKTALLSDGPNVCWFKAVDKQGSTGIYTFLFFVDNVPPSLSFIYPDNETETFPSVFSVAGRVSDGTGLESLTWVCGKESGEIAVTPGNDYWVKEFDFTRTNAKSVVIEFAAKDVAGNVVREKKKIEIDKAKDKPRLEIVSPKADEKIDGGLFISGLSYGNASEIRYRIDRGEEKSLMLSSTSVAFAATEEGLAAGNHTLFAYAVKADGTAGNVQSVRFSSIGKAPVIAFDNGSTVIPLYGAQNRVPTAVRIKAEAGLREVLVGFNGEEEKPLVIKEGQTEFTVRPSVNDKTGAGIYAISVSATDTAGRTAAQKLLIGIADNGKSGDTSDLTAFAWAGSRLGSAALITGGVLEGLFYSPEGAQIESAELTGSADLSCEVEGNLIKIAAAKDGMYKDVRVTLHTSDGRDITSESIDVLADTAFPVITLNKSAAYVKDSLAFSGSVSGSRLPIEYRLSSSSSDEVLTGTLDGRFEKTLDVKSFPDGALLLSLAAADDAGKKTFERAIFIKDTEDPDVRMVMPAVGDKVNGSITAAFTIGEKFGSVKAEYKTDDKNPAWKEFPYASLSSVVIGTAADPISKNMQFRFTDAAGNVKLINQYDFDIDTSADAPVVEIHVPFENQVIVGDFAVSGIVYDDDAPAKIYYKIDDKPYTALDVKNTFSIPIALSSLTDNEHTISIYGEDIYGIKSAPVERKIRVSLEKPVVQMTLPNSDETIKGFITITGTASDGNGIGKVYISVNNGSSFLRADGTDKWSYSLNTQVIGDGTHVMLIKAVDKYGQESVSSALINTDNTPPLLEIEYPLAGSVLDKDLFISGQAWDSISLEGVTLKIKSLSNTAVPASLAQIKLKTELLIAETVNIASLPEGRYNLEISGIDKAGNTNEAAVNFDVVRKADKNKIELLYPLNGQTLCGEFNVYGRTEPSSKIQQISLFIDGKQIETSDVSKTSYAAFRLTPELISEGTHKIEIKGIIPATQTVISSGVSVDYKENGPWVTIDNFAMGDFAIDRPYLKGRAGYSVSQAEKDAAVAKDASADAKRLFAGKRLKSVEVSFNNGRTFVPAKLKDGWQYRIETEDMAEGNHFLLVRAVMENKEVAICRTIVKIDKTVPNITLISPGEGGRYNGSITFTGLASDENGLQNASAALRQGDKSTYGVPKFIQGLHFEAGFWGATLWNMGVGLSFFDDNVKLQLHYGQFTQKQFDWFYKMQKLPPQQIRYGGHVGSIKLLANVFELPFGYYLGPDWQWLYLNVAVGAQFSLFGETQSGKPQVLSAGLVQVEFPRVKLYKRKHFSSFSFFTEGQLWFIPTDVNSSSIRSVMPHLCGGVRVNIF</sequence>
<dbReference type="Pfam" id="PF17957">
    <property type="entry name" value="Big_7"/>
    <property type="match status" value="2"/>
</dbReference>
<feature type="chain" id="PRO_5004523104" evidence="1">
    <location>
        <begin position="22"/>
        <end position="1557"/>
    </location>
</feature>
<name>S3L0V2_TREMA</name>
<proteinExistence type="predicted"/>
<evidence type="ECO:0000313" key="3">
    <source>
        <dbReference type="Proteomes" id="UP000014541"/>
    </source>
</evidence>
<dbReference type="SUPFAM" id="SSF81296">
    <property type="entry name" value="E set domains"/>
    <property type="match status" value="1"/>
</dbReference>
<evidence type="ECO:0000256" key="1">
    <source>
        <dbReference type="SAM" id="SignalP"/>
    </source>
</evidence>
<keyword evidence="1" id="KW-0732">Signal</keyword>
<dbReference type="Proteomes" id="UP000014541">
    <property type="component" value="Unassembled WGS sequence"/>
</dbReference>
<reference evidence="2 3" key="1">
    <citation type="submission" date="2013-04" db="EMBL/GenBank/DDBJ databases">
        <title>The Genome Sequence of Treponema maltophilum ATCC 51939.</title>
        <authorList>
            <consortium name="The Broad Institute Genomics Platform"/>
            <person name="Earl A."/>
            <person name="Ward D."/>
            <person name="Feldgarden M."/>
            <person name="Gevers D."/>
            <person name="Leonetti C."/>
            <person name="Blanton J.M."/>
            <person name="Dewhirst F.E."/>
            <person name="Izard J."/>
            <person name="Walker B."/>
            <person name="Young S."/>
            <person name="Zeng Q."/>
            <person name="Gargeya S."/>
            <person name="Fitzgerald M."/>
            <person name="Haas B."/>
            <person name="Abouelleil A."/>
            <person name="Allen A.W."/>
            <person name="Alvarado L."/>
            <person name="Arachchi H.M."/>
            <person name="Berlin A.M."/>
            <person name="Chapman S.B."/>
            <person name="Gainer-Dewar J."/>
            <person name="Goldberg J."/>
            <person name="Griggs A."/>
            <person name="Gujja S."/>
            <person name="Hansen M."/>
            <person name="Howarth C."/>
            <person name="Imamovic A."/>
            <person name="Ireland A."/>
            <person name="Larimer J."/>
            <person name="McCowan C."/>
            <person name="Murphy C."/>
            <person name="Pearson M."/>
            <person name="Poon T.W."/>
            <person name="Priest M."/>
            <person name="Roberts A."/>
            <person name="Saif S."/>
            <person name="Shea T."/>
            <person name="Sisk P."/>
            <person name="Sykes S."/>
            <person name="Wortman J."/>
            <person name="Nusbaum C."/>
            <person name="Birren B."/>
        </authorList>
    </citation>
    <scope>NUCLEOTIDE SEQUENCE [LARGE SCALE GENOMIC DNA]</scope>
    <source>
        <strain evidence="2 3">ATCC 51939</strain>
    </source>
</reference>
<dbReference type="EMBL" id="ATFF01000006">
    <property type="protein sequence ID" value="EPF30399.1"/>
    <property type="molecule type" value="Genomic_DNA"/>
</dbReference>
<feature type="signal peptide" evidence="1">
    <location>
        <begin position="1"/>
        <end position="21"/>
    </location>
</feature>
<protein>
    <submittedName>
        <fullName evidence="2">Uncharacterized protein</fullName>
    </submittedName>
</protein>
<keyword evidence="3" id="KW-1185">Reference proteome</keyword>
<dbReference type="InterPro" id="IPR014756">
    <property type="entry name" value="Ig_E-set"/>
</dbReference>
<dbReference type="STRING" id="1125699.HMPREF9194_00716"/>
<comment type="caution">
    <text evidence="2">The sequence shown here is derived from an EMBL/GenBank/DDBJ whole genome shotgun (WGS) entry which is preliminary data.</text>
</comment>
<dbReference type="eggNOG" id="COG4932">
    <property type="taxonomic scope" value="Bacteria"/>
</dbReference>
<dbReference type="eggNOG" id="COG3291">
    <property type="taxonomic scope" value="Bacteria"/>
</dbReference>
<organism evidence="2 3">
    <name type="scientific">Treponema maltophilum ATCC 51939</name>
    <dbReference type="NCBI Taxonomy" id="1125699"/>
    <lineage>
        <taxon>Bacteria</taxon>
        <taxon>Pseudomonadati</taxon>
        <taxon>Spirochaetota</taxon>
        <taxon>Spirochaetia</taxon>
        <taxon>Spirochaetales</taxon>
        <taxon>Treponemataceae</taxon>
        <taxon>Treponema</taxon>
    </lineage>
</organism>
<dbReference type="HOGENOM" id="CLU_001329_0_0_12"/>
<accession>S3L0V2</accession>
<gene>
    <name evidence="2" type="ORF">HMPREF9194_00716</name>
</gene>
<evidence type="ECO:0000313" key="2">
    <source>
        <dbReference type="EMBL" id="EPF30399.1"/>
    </source>
</evidence>
<dbReference type="RefSeq" id="WP_016525010.1">
    <property type="nucleotide sequence ID" value="NZ_KE332518.1"/>
</dbReference>
<dbReference type="OrthoDB" id="353278at2"/>
<dbReference type="PATRIC" id="fig|1125699.3.peg.729"/>
<dbReference type="InterPro" id="IPR013783">
    <property type="entry name" value="Ig-like_fold"/>
</dbReference>